<dbReference type="GO" id="GO:0005829">
    <property type="term" value="C:cytosol"/>
    <property type="evidence" value="ECO:0007669"/>
    <property type="project" value="TreeGrafter"/>
</dbReference>
<dbReference type="InterPro" id="IPR011994">
    <property type="entry name" value="Cytidylate_kinase_dom"/>
</dbReference>
<dbReference type="GO" id="GO:0015949">
    <property type="term" value="P:nucleobase-containing small molecule interconversion"/>
    <property type="evidence" value="ECO:0007669"/>
    <property type="project" value="TreeGrafter"/>
</dbReference>
<keyword evidence="8" id="KW-0963">Cytoplasm</keyword>
<feature type="binding site" evidence="8">
    <location>
        <begin position="8"/>
        <end position="16"/>
    </location>
    <ligand>
        <name>ATP</name>
        <dbReference type="ChEBI" id="CHEBI:30616"/>
    </ligand>
</feature>
<feature type="domain" description="Cytidylate kinase" evidence="9">
    <location>
        <begin position="4"/>
        <end position="216"/>
    </location>
</feature>
<evidence type="ECO:0000256" key="4">
    <source>
        <dbReference type="ARBA" id="ARBA00022777"/>
    </source>
</evidence>
<dbReference type="CDD" id="cd02020">
    <property type="entry name" value="CMPK"/>
    <property type="match status" value="1"/>
</dbReference>
<evidence type="ECO:0000256" key="6">
    <source>
        <dbReference type="ARBA" id="ARBA00047615"/>
    </source>
</evidence>
<dbReference type="AlphaFoldDB" id="A0A9D1Q8U5"/>
<dbReference type="GO" id="GO:0006220">
    <property type="term" value="P:pyrimidine nucleotide metabolic process"/>
    <property type="evidence" value="ECO:0007669"/>
    <property type="project" value="UniProtKB-UniRule"/>
</dbReference>
<evidence type="ECO:0000259" key="9">
    <source>
        <dbReference type="Pfam" id="PF02224"/>
    </source>
</evidence>
<comment type="subcellular location">
    <subcellularLocation>
        <location evidence="8">Cytoplasm</location>
    </subcellularLocation>
</comment>
<dbReference type="InterPro" id="IPR027417">
    <property type="entry name" value="P-loop_NTPase"/>
</dbReference>
<dbReference type="InterPro" id="IPR003136">
    <property type="entry name" value="Cytidylate_kin"/>
</dbReference>
<dbReference type="NCBIfam" id="TIGR00017">
    <property type="entry name" value="cmk"/>
    <property type="match status" value="1"/>
</dbReference>
<evidence type="ECO:0000256" key="5">
    <source>
        <dbReference type="ARBA" id="ARBA00022840"/>
    </source>
</evidence>
<dbReference type="PANTHER" id="PTHR21299">
    <property type="entry name" value="CYTIDYLATE KINASE/PANTOATE-BETA-ALANINE LIGASE"/>
    <property type="match status" value="1"/>
</dbReference>
<proteinExistence type="inferred from homology"/>
<dbReference type="GO" id="GO:0005524">
    <property type="term" value="F:ATP binding"/>
    <property type="evidence" value="ECO:0007669"/>
    <property type="project" value="UniProtKB-UniRule"/>
</dbReference>
<dbReference type="Pfam" id="PF02224">
    <property type="entry name" value="Cytidylate_kin"/>
    <property type="match status" value="1"/>
</dbReference>
<evidence type="ECO:0000256" key="1">
    <source>
        <dbReference type="ARBA" id="ARBA00009427"/>
    </source>
</evidence>
<dbReference type="EC" id="2.7.4.25" evidence="8"/>
<dbReference type="HAMAP" id="MF_00238">
    <property type="entry name" value="Cytidyl_kinase_type1"/>
    <property type="match status" value="1"/>
</dbReference>
<dbReference type="SUPFAM" id="SSF52540">
    <property type="entry name" value="P-loop containing nucleoside triphosphate hydrolases"/>
    <property type="match status" value="1"/>
</dbReference>
<comment type="catalytic activity">
    <reaction evidence="6 8">
        <text>dCMP + ATP = dCDP + ADP</text>
        <dbReference type="Rhea" id="RHEA:25094"/>
        <dbReference type="ChEBI" id="CHEBI:30616"/>
        <dbReference type="ChEBI" id="CHEBI:57566"/>
        <dbReference type="ChEBI" id="CHEBI:58593"/>
        <dbReference type="ChEBI" id="CHEBI:456216"/>
        <dbReference type="EC" id="2.7.4.25"/>
    </reaction>
</comment>
<comment type="catalytic activity">
    <reaction evidence="7 8">
        <text>CMP + ATP = CDP + ADP</text>
        <dbReference type="Rhea" id="RHEA:11600"/>
        <dbReference type="ChEBI" id="CHEBI:30616"/>
        <dbReference type="ChEBI" id="CHEBI:58069"/>
        <dbReference type="ChEBI" id="CHEBI:60377"/>
        <dbReference type="ChEBI" id="CHEBI:456216"/>
        <dbReference type="EC" id="2.7.4.25"/>
    </reaction>
</comment>
<reference evidence="10" key="2">
    <citation type="submission" date="2021-04" db="EMBL/GenBank/DDBJ databases">
        <authorList>
            <person name="Gilroy R."/>
        </authorList>
    </citation>
    <scope>NUCLEOTIDE SEQUENCE</scope>
    <source>
        <strain evidence="10">ChiHcolR34-3080</strain>
    </source>
</reference>
<dbReference type="PANTHER" id="PTHR21299:SF2">
    <property type="entry name" value="CYTIDYLATE KINASE"/>
    <property type="match status" value="1"/>
</dbReference>
<gene>
    <name evidence="8 10" type="primary">cmk</name>
    <name evidence="10" type="ORF">H9890_02055</name>
</gene>
<name>A0A9D1Q8U5_9FIRM</name>
<dbReference type="Proteomes" id="UP000823933">
    <property type="component" value="Unassembled WGS sequence"/>
</dbReference>
<evidence type="ECO:0000313" key="11">
    <source>
        <dbReference type="Proteomes" id="UP000823933"/>
    </source>
</evidence>
<dbReference type="GO" id="GO:0036431">
    <property type="term" value="F:dCMP kinase activity"/>
    <property type="evidence" value="ECO:0007669"/>
    <property type="project" value="InterPro"/>
</dbReference>
<comment type="similarity">
    <text evidence="1 8">Belongs to the cytidylate kinase family. Type 1 subfamily.</text>
</comment>
<dbReference type="Gene3D" id="3.40.50.300">
    <property type="entry name" value="P-loop containing nucleotide triphosphate hydrolases"/>
    <property type="match status" value="1"/>
</dbReference>
<accession>A0A9D1Q8U5</accession>
<keyword evidence="4 8" id="KW-0418">Kinase</keyword>
<dbReference type="EMBL" id="DXHQ01000024">
    <property type="protein sequence ID" value="HIW08169.1"/>
    <property type="molecule type" value="Genomic_DNA"/>
</dbReference>
<evidence type="ECO:0000256" key="7">
    <source>
        <dbReference type="ARBA" id="ARBA00048478"/>
    </source>
</evidence>
<comment type="caution">
    <text evidence="10">The sequence shown here is derived from an EMBL/GenBank/DDBJ whole genome shotgun (WGS) entry which is preliminary data.</text>
</comment>
<evidence type="ECO:0000256" key="8">
    <source>
        <dbReference type="HAMAP-Rule" id="MF_00238"/>
    </source>
</evidence>
<keyword evidence="5 8" id="KW-0067">ATP-binding</keyword>
<protein>
    <recommendedName>
        <fullName evidence="8">Cytidylate kinase</fullName>
        <shortName evidence="8">CK</shortName>
        <ecNumber evidence="8">2.7.4.25</ecNumber>
    </recommendedName>
    <alternativeName>
        <fullName evidence="8">Cytidine monophosphate kinase</fullName>
        <shortName evidence="8">CMP kinase</shortName>
    </alternativeName>
</protein>
<sequence>MISVAIDGPAGAGKSTLARQLARDLGYIYVDTGAMYRAVGLYALRAGVDPADRAAVDALLPDIRLRLAVLDGEQHIYLNDEDVSALIRTEQVGMAASAVGANPAVRAFLLDLQRDMAKTGNILMDGRDIGTVILPNATVKIFLTASCEARARRRWLEYQAAGRPDSYEEVLADVKQRDEQDSGRAAAPLRRAEDAVLLDTSDMDLGQSLAAMKRIIKERVGEM</sequence>
<organism evidence="10 11">
    <name type="scientific">Candidatus Faecalibacterium intestinigallinarum</name>
    <dbReference type="NCBI Taxonomy" id="2838581"/>
    <lineage>
        <taxon>Bacteria</taxon>
        <taxon>Bacillati</taxon>
        <taxon>Bacillota</taxon>
        <taxon>Clostridia</taxon>
        <taxon>Eubacteriales</taxon>
        <taxon>Oscillospiraceae</taxon>
        <taxon>Faecalibacterium</taxon>
    </lineage>
</organism>
<evidence type="ECO:0000256" key="2">
    <source>
        <dbReference type="ARBA" id="ARBA00022679"/>
    </source>
</evidence>
<evidence type="ECO:0000256" key="3">
    <source>
        <dbReference type="ARBA" id="ARBA00022741"/>
    </source>
</evidence>
<keyword evidence="3 8" id="KW-0547">Nucleotide-binding</keyword>
<evidence type="ECO:0000313" key="10">
    <source>
        <dbReference type="EMBL" id="HIW08169.1"/>
    </source>
</evidence>
<reference evidence="10" key="1">
    <citation type="journal article" date="2021" name="PeerJ">
        <title>Extensive microbial diversity within the chicken gut microbiome revealed by metagenomics and culture.</title>
        <authorList>
            <person name="Gilroy R."/>
            <person name="Ravi A."/>
            <person name="Getino M."/>
            <person name="Pursley I."/>
            <person name="Horton D.L."/>
            <person name="Alikhan N.F."/>
            <person name="Baker D."/>
            <person name="Gharbi K."/>
            <person name="Hall N."/>
            <person name="Watson M."/>
            <person name="Adriaenssens E.M."/>
            <person name="Foster-Nyarko E."/>
            <person name="Jarju S."/>
            <person name="Secka A."/>
            <person name="Antonio M."/>
            <person name="Oren A."/>
            <person name="Chaudhuri R.R."/>
            <person name="La Ragione R."/>
            <person name="Hildebrand F."/>
            <person name="Pallen M.J."/>
        </authorList>
    </citation>
    <scope>NUCLEOTIDE SEQUENCE</scope>
    <source>
        <strain evidence="10">ChiHcolR34-3080</strain>
    </source>
</reference>
<keyword evidence="2 8" id="KW-0808">Transferase</keyword>